<evidence type="ECO:0000313" key="3">
    <source>
        <dbReference type="Proteomes" id="UP001054945"/>
    </source>
</evidence>
<accession>A0AAV4Q3G8</accession>
<keyword evidence="3" id="KW-1185">Reference proteome</keyword>
<dbReference type="CDD" id="cd00121">
    <property type="entry name" value="MATH"/>
    <property type="match status" value="1"/>
</dbReference>
<name>A0AAV4Q3G8_CAEEX</name>
<dbReference type="Proteomes" id="UP001054945">
    <property type="component" value="Unassembled WGS sequence"/>
</dbReference>
<organism evidence="2 3">
    <name type="scientific">Caerostris extrusa</name>
    <name type="common">Bark spider</name>
    <name type="synonym">Caerostris bankana</name>
    <dbReference type="NCBI Taxonomy" id="172846"/>
    <lineage>
        <taxon>Eukaryota</taxon>
        <taxon>Metazoa</taxon>
        <taxon>Ecdysozoa</taxon>
        <taxon>Arthropoda</taxon>
        <taxon>Chelicerata</taxon>
        <taxon>Arachnida</taxon>
        <taxon>Araneae</taxon>
        <taxon>Araneomorphae</taxon>
        <taxon>Entelegynae</taxon>
        <taxon>Araneoidea</taxon>
        <taxon>Araneidae</taxon>
        <taxon>Caerostris</taxon>
    </lineage>
</organism>
<dbReference type="EMBL" id="BPLR01005647">
    <property type="protein sequence ID" value="GIY03990.1"/>
    <property type="molecule type" value="Genomic_DNA"/>
</dbReference>
<dbReference type="Pfam" id="PF22486">
    <property type="entry name" value="MATH_2"/>
    <property type="match status" value="1"/>
</dbReference>
<dbReference type="InterPro" id="IPR008974">
    <property type="entry name" value="TRAF-like"/>
</dbReference>
<dbReference type="PROSITE" id="PS50144">
    <property type="entry name" value="MATH"/>
    <property type="match status" value="1"/>
</dbReference>
<evidence type="ECO:0000313" key="2">
    <source>
        <dbReference type="EMBL" id="GIY03990.1"/>
    </source>
</evidence>
<gene>
    <name evidence="2" type="primary">spop-b_57</name>
    <name evidence="2" type="ORF">CEXT_619721</name>
</gene>
<sequence length="179" mass="20207">MLACVLCGYYKHFFNQIGKFSSKATRCSKVFGRLLFPISSEGILKMAVVGCPVGKCLTLTWKLENMSYCWQKNEEPIRSPIFVVDALEGTRWTLSLYPRGYEDGNYIGYFLDRDADCSRANDIEIDYVLSFAAADGSALQESKVIKRAMPKGKGFGWENFVTTEEVFLGTDHVSCQMTR</sequence>
<dbReference type="SUPFAM" id="SSF49599">
    <property type="entry name" value="TRAF domain-like"/>
    <property type="match status" value="1"/>
</dbReference>
<proteinExistence type="predicted"/>
<comment type="caution">
    <text evidence="2">The sequence shown here is derived from an EMBL/GenBank/DDBJ whole genome shotgun (WGS) entry which is preliminary data.</text>
</comment>
<dbReference type="InterPro" id="IPR002083">
    <property type="entry name" value="MATH/TRAF_dom"/>
</dbReference>
<dbReference type="AlphaFoldDB" id="A0AAV4Q3G8"/>
<protein>
    <submittedName>
        <fullName evidence="2">Speckle-type POZ protein B</fullName>
    </submittedName>
</protein>
<reference evidence="2 3" key="1">
    <citation type="submission" date="2021-06" db="EMBL/GenBank/DDBJ databases">
        <title>Caerostris extrusa draft genome.</title>
        <authorList>
            <person name="Kono N."/>
            <person name="Arakawa K."/>
        </authorList>
    </citation>
    <scope>NUCLEOTIDE SEQUENCE [LARGE SCALE GENOMIC DNA]</scope>
</reference>
<evidence type="ECO:0000259" key="1">
    <source>
        <dbReference type="PROSITE" id="PS50144"/>
    </source>
</evidence>
<dbReference type="Gene3D" id="2.60.210.10">
    <property type="entry name" value="Apoptosis, Tumor Necrosis Factor Receptor Associated Protein 2, Chain A"/>
    <property type="match status" value="1"/>
</dbReference>
<feature type="domain" description="MATH" evidence="1">
    <location>
        <begin position="56"/>
        <end position="179"/>
    </location>
</feature>